<keyword evidence="9" id="KW-0472">Membrane</keyword>
<keyword evidence="12" id="KW-1185">Reference proteome</keyword>
<keyword evidence="8" id="KW-0653">Protein transport</keyword>
<evidence type="ECO:0000313" key="12">
    <source>
        <dbReference type="Proteomes" id="UP001149400"/>
    </source>
</evidence>
<proteinExistence type="inferred from homology"/>
<evidence type="ECO:0000256" key="9">
    <source>
        <dbReference type="ARBA" id="ARBA00023136"/>
    </source>
</evidence>
<dbReference type="Proteomes" id="UP001149400">
    <property type="component" value="Unassembled WGS sequence"/>
</dbReference>
<evidence type="ECO:0000313" key="11">
    <source>
        <dbReference type="EMBL" id="MDD1796168.1"/>
    </source>
</evidence>
<evidence type="ECO:0000256" key="4">
    <source>
        <dbReference type="ARBA" id="ARBA00022448"/>
    </source>
</evidence>
<organism evidence="11 12">
    <name type="scientific">Enterovibrio gelatinilyticus</name>
    <dbReference type="NCBI Taxonomy" id="2899819"/>
    <lineage>
        <taxon>Bacteria</taxon>
        <taxon>Pseudomonadati</taxon>
        <taxon>Pseudomonadota</taxon>
        <taxon>Gammaproteobacteria</taxon>
        <taxon>Vibrionales</taxon>
        <taxon>Vibrionaceae</taxon>
        <taxon>Enterovibrio</taxon>
    </lineage>
</organism>
<name>A0ABT5R7C0_9GAMM</name>
<keyword evidence="5" id="KW-1003">Cell membrane</keyword>
<keyword evidence="7" id="KW-0812">Transmembrane</keyword>
<evidence type="ECO:0000256" key="8">
    <source>
        <dbReference type="ARBA" id="ARBA00022927"/>
    </source>
</evidence>
<evidence type="ECO:0000256" key="6">
    <source>
        <dbReference type="ARBA" id="ARBA00022519"/>
    </source>
</evidence>
<accession>A0ABT5R7C0</accession>
<evidence type="ECO:0000256" key="3">
    <source>
        <dbReference type="ARBA" id="ARBA00021563"/>
    </source>
</evidence>
<keyword evidence="6" id="KW-0997">Cell inner membrane</keyword>
<comment type="subcellular location">
    <subcellularLocation>
        <location evidence="1">Cell inner membrane</location>
    </subcellularLocation>
</comment>
<evidence type="ECO:0000256" key="1">
    <source>
        <dbReference type="ARBA" id="ARBA00004533"/>
    </source>
</evidence>
<keyword evidence="4" id="KW-0813">Transport</keyword>
<dbReference type="RefSeq" id="WP_274166928.1">
    <property type="nucleotide sequence ID" value="NZ_JAJUBC010000044.1"/>
</dbReference>
<evidence type="ECO:0000256" key="7">
    <source>
        <dbReference type="ARBA" id="ARBA00022692"/>
    </source>
</evidence>
<dbReference type="Pfam" id="PF01203">
    <property type="entry name" value="T2SSN"/>
    <property type="match status" value="1"/>
</dbReference>
<protein>
    <recommendedName>
        <fullName evidence="3">Type II secretion system protein N</fullName>
    </recommendedName>
    <alternativeName>
        <fullName evidence="10">General secretion pathway protein N</fullName>
    </alternativeName>
</protein>
<dbReference type="EMBL" id="JAJUBC010000044">
    <property type="protein sequence ID" value="MDD1796168.1"/>
    <property type="molecule type" value="Genomic_DNA"/>
</dbReference>
<gene>
    <name evidence="11" type="ORF">LRP50_23890</name>
</gene>
<dbReference type="InterPro" id="IPR022792">
    <property type="entry name" value="T2SS_protein-GspN"/>
</dbReference>
<sequence length="248" mass="26655">MKRTVLMSIVFVLVLLTSVVVHTPASFVFRYIPPVNGLEVNGVSGTIWNGMASDFRWQGQSLGAINWQFNPLALLAGKADLGVRVSGVPGFSVRGNVGYGFSGVYANQLLLSAPAHFVQSFIPYPMPVSLKGQFDLTLRDYQLQQPFCDVLDGTLAWSQGSVDSPMGSVEPGLVMAQLTCDTGRVLVSGDSDSEALETEFNLSLSPDQQYSVSGWFIPGDALPQGIKGQLGWLGAPDGEGRYRLSFNG</sequence>
<comment type="caution">
    <text evidence="11">The sequence shown here is derived from an EMBL/GenBank/DDBJ whole genome shotgun (WGS) entry which is preliminary data.</text>
</comment>
<comment type="similarity">
    <text evidence="2">Belongs to the GSP N family.</text>
</comment>
<reference evidence="11" key="1">
    <citation type="submission" date="2021-12" db="EMBL/GenBank/DDBJ databases">
        <title>Enterovibrio ZSDZ35 sp. nov. and Enterovibrio ZSDZ42 sp. nov., isolated from coastal seawater in Qingdao.</title>
        <authorList>
            <person name="Zhang P."/>
        </authorList>
    </citation>
    <scope>NUCLEOTIDE SEQUENCE</scope>
    <source>
        <strain evidence="11">ZSDZ42</strain>
    </source>
</reference>
<evidence type="ECO:0000256" key="10">
    <source>
        <dbReference type="ARBA" id="ARBA00030772"/>
    </source>
</evidence>
<evidence type="ECO:0000256" key="5">
    <source>
        <dbReference type="ARBA" id="ARBA00022475"/>
    </source>
</evidence>
<evidence type="ECO:0000256" key="2">
    <source>
        <dbReference type="ARBA" id="ARBA00007208"/>
    </source>
</evidence>